<accession>A0A7G2C9E8</accession>
<feature type="compositionally biased region" description="Acidic residues" evidence="1">
    <location>
        <begin position="199"/>
        <end position="209"/>
    </location>
</feature>
<proteinExistence type="predicted"/>
<evidence type="ECO:0000256" key="1">
    <source>
        <dbReference type="SAM" id="MobiDB-lite"/>
    </source>
</evidence>
<dbReference type="AlphaFoldDB" id="A0A7G2C9E8"/>
<dbReference type="InterPro" id="IPR015943">
    <property type="entry name" value="WD40/YVTN_repeat-like_dom_sf"/>
</dbReference>
<dbReference type="SMART" id="SM00320">
    <property type="entry name" value="WD40"/>
    <property type="match status" value="1"/>
</dbReference>
<dbReference type="InterPro" id="IPR036322">
    <property type="entry name" value="WD40_repeat_dom_sf"/>
</dbReference>
<dbReference type="InterPro" id="IPR001680">
    <property type="entry name" value="WD40_rpt"/>
</dbReference>
<keyword evidence="3" id="KW-1185">Reference proteome</keyword>
<dbReference type="EMBL" id="LR877147">
    <property type="protein sequence ID" value="CAD2214632.1"/>
    <property type="molecule type" value="Genomic_DNA"/>
</dbReference>
<reference evidence="2 3" key="1">
    <citation type="submission" date="2020-08" db="EMBL/GenBank/DDBJ databases">
        <authorList>
            <person name="Newling K."/>
            <person name="Davey J."/>
            <person name="Forrester S."/>
        </authorList>
    </citation>
    <scope>NUCLEOTIDE SEQUENCE [LARGE SCALE GENOMIC DNA]</scope>
    <source>
        <strain evidence="3">Crithidia deanei Carvalho (ATCC PRA-265)</strain>
    </source>
</reference>
<evidence type="ECO:0000313" key="3">
    <source>
        <dbReference type="Proteomes" id="UP000515908"/>
    </source>
</evidence>
<dbReference type="SUPFAM" id="SSF50978">
    <property type="entry name" value="WD40 repeat-like"/>
    <property type="match status" value="1"/>
</dbReference>
<sequence>MVFLWTPRASVKPYRHIDLRELQRSHEALFQLGVCGYPVDVSFMNRSGDPLRLIVLDSRRIIRILNAFSGELITVLSDDSASSVALGDMLVARYDPMDDRLLLGGKCLRVWEMRETDEHERNYTGHRKPVLYVTWHPTLNVFVTADEDHVVLWKIRPCVNQLAVERRQKRREMRKKIKEAAKLRATKEKKDLQLTVKDGEEEEKEEEEQNTSLSTSLMSEADPLTEVDEVVGISPTLCEDFNFFNHTYWSFETIIARSINIEEGVRTVTVDPSSTSVNIFVGLMRERAILHYNGFTGAKLRKFAYPDEVQELFCLTVGDVLLSRATAIPSPVLCAAFERYPKRGGGGGVSLD</sequence>
<dbReference type="VEuPathDB" id="TriTrypDB:ADEAN_000208300"/>
<evidence type="ECO:0000313" key="2">
    <source>
        <dbReference type="EMBL" id="CAD2214632.1"/>
    </source>
</evidence>
<feature type="region of interest" description="Disordered" evidence="1">
    <location>
        <begin position="193"/>
        <end position="218"/>
    </location>
</feature>
<gene>
    <name evidence="2" type="ORF">ADEAN_000208300</name>
</gene>
<evidence type="ECO:0008006" key="4">
    <source>
        <dbReference type="Google" id="ProtNLM"/>
    </source>
</evidence>
<dbReference type="Proteomes" id="UP000515908">
    <property type="component" value="Chromosome 03"/>
</dbReference>
<dbReference type="Gene3D" id="2.130.10.10">
    <property type="entry name" value="YVTN repeat-like/Quinoprotein amine dehydrogenase"/>
    <property type="match status" value="1"/>
</dbReference>
<name>A0A7G2C9E8_9TRYP</name>
<organism evidence="2 3">
    <name type="scientific">Angomonas deanei</name>
    <dbReference type="NCBI Taxonomy" id="59799"/>
    <lineage>
        <taxon>Eukaryota</taxon>
        <taxon>Discoba</taxon>
        <taxon>Euglenozoa</taxon>
        <taxon>Kinetoplastea</taxon>
        <taxon>Metakinetoplastina</taxon>
        <taxon>Trypanosomatida</taxon>
        <taxon>Trypanosomatidae</taxon>
        <taxon>Strigomonadinae</taxon>
        <taxon>Angomonas</taxon>
    </lineage>
</organism>
<protein>
    <recommendedName>
        <fullName evidence="4">WD domain, G-beta repeat</fullName>
    </recommendedName>
</protein>